<keyword evidence="2" id="KW-0677">Repeat</keyword>
<evidence type="ECO:0000256" key="1">
    <source>
        <dbReference type="ARBA" id="ARBA00022723"/>
    </source>
</evidence>
<protein>
    <recommendedName>
        <fullName evidence="5">Rubicon Homology domain-containing protein</fullName>
    </recommendedName>
</protein>
<evidence type="ECO:0000256" key="2">
    <source>
        <dbReference type="ARBA" id="ARBA00022737"/>
    </source>
</evidence>
<keyword evidence="1" id="KW-0479">Metal-binding</keyword>
<dbReference type="Pfam" id="PF13901">
    <property type="entry name" value="RH_dom"/>
    <property type="match status" value="1"/>
</dbReference>
<keyword evidence="4" id="KW-0862">Zinc</keyword>
<dbReference type="SMART" id="SM01175">
    <property type="entry name" value="DUF4206"/>
    <property type="match status" value="1"/>
</dbReference>
<dbReference type="GO" id="GO:0008270">
    <property type="term" value="F:zinc ion binding"/>
    <property type="evidence" value="ECO:0007669"/>
    <property type="project" value="UniProtKB-KW"/>
</dbReference>
<comment type="caution">
    <text evidence="6">The sequence shown here is derived from an EMBL/GenBank/DDBJ whole genome shotgun (WGS) entry which is preliminary data.</text>
</comment>
<dbReference type="AlphaFoldDB" id="A0AAV2T2B0"/>
<gene>
    <name evidence="6" type="ORF">CDAUBV1_LOCUS4066</name>
</gene>
<feature type="domain" description="Rubicon Homology" evidence="5">
    <location>
        <begin position="47"/>
        <end position="228"/>
    </location>
</feature>
<sequence>MTSEKDSAKSQSEVKDVPTSALTAINQTMSRLSNPSQSSHPESGRIRICHLTGKYYCGRCHWDDQWYIPGSIFLLNDASLQPLSRQAYLKLRVLWDSAIYRVPDYWHTENPEAAKVFKLRTEFHRMLNYCLMCSGAAAVKAASELVVPVHLLGYPHYMRMYDVIETLEGRLLPKLESELKLWTEHMSSCEACSRRSSYLDDALSIDTKEEENDIAQISWTNSGLENENYP</sequence>
<dbReference type="PANTHER" id="PTHR12326">
    <property type="entry name" value="PLECKSTRIN HOMOLOGY DOMAIN CONTAINING PROTEIN"/>
    <property type="match status" value="1"/>
</dbReference>
<evidence type="ECO:0000313" key="6">
    <source>
        <dbReference type="EMBL" id="CAL5131577.1"/>
    </source>
</evidence>
<name>A0AAV2T2B0_CALDB</name>
<dbReference type="PANTHER" id="PTHR12326:SF3">
    <property type="entry name" value="DIFFERENTIALLY EXPRESSED IN FDCP 8 HOMOLOG"/>
    <property type="match status" value="1"/>
</dbReference>
<keyword evidence="3" id="KW-0863">Zinc-finger</keyword>
<organism evidence="6 7">
    <name type="scientific">Calicophoron daubneyi</name>
    <name type="common">Rumen fluke</name>
    <name type="synonym">Paramphistomum daubneyi</name>
    <dbReference type="NCBI Taxonomy" id="300641"/>
    <lineage>
        <taxon>Eukaryota</taxon>
        <taxon>Metazoa</taxon>
        <taxon>Spiralia</taxon>
        <taxon>Lophotrochozoa</taxon>
        <taxon>Platyhelminthes</taxon>
        <taxon>Trematoda</taxon>
        <taxon>Digenea</taxon>
        <taxon>Plagiorchiida</taxon>
        <taxon>Pronocephalata</taxon>
        <taxon>Paramphistomoidea</taxon>
        <taxon>Paramphistomidae</taxon>
        <taxon>Calicophoron</taxon>
    </lineage>
</organism>
<dbReference type="InterPro" id="IPR051366">
    <property type="entry name" value="DEF8"/>
</dbReference>
<evidence type="ECO:0000256" key="4">
    <source>
        <dbReference type="ARBA" id="ARBA00022833"/>
    </source>
</evidence>
<dbReference type="InterPro" id="IPR025258">
    <property type="entry name" value="RH_dom"/>
</dbReference>
<dbReference type="EMBL" id="CAXLJL010000101">
    <property type="protein sequence ID" value="CAL5131577.1"/>
    <property type="molecule type" value="Genomic_DNA"/>
</dbReference>
<evidence type="ECO:0000313" key="7">
    <source>
        <dbReference type="Proteomes" id="UP001497525"/>
    </source>
</evidence>
<evidence type="ECO:0000256" key="3">
    <source>
        <dbReference type="ARBA" id="ARBA00022771"/>
    </source>
</evidence>
<evidence type="ECO:0000259" key="5">
    <source>
        <dbReference type="SMART" id="SM01175"/>
    </source>
</evidence>
<accession>A0AAV2T2B0</accession>
<dbReference type="Proteomes" id="UP001497525">
    <property type="component" value="Unassembled WGS sequence"/>
</dbReference>
<reference evidence="6" key="1">
    <citation type="submission" date="2024-06" db="EMBL/GenBank/DDBJ databases">
        <authorList>
            <person name="Liu X."/>
            <person name="Lenzi L."/>
            <person name="Haldenby T S."/>
            <person name="Uol C."/>
        </authorList>
    </citation>
    <scope>NUCLEOTIDE SEQUENCE</scope>
</reference>
<proteinExistence type="predicted"/>